<dbReference type="NCBIfam" id="TIGR03180">
    <property type="entry name" value="UraD_2"/>
    <property type="match status" value="1"/>
</dbReference>
<feature type="region of interest" description="Disordered" evidence="7">
    <location>
        <begin position="72"/>
        <end position="100"/>
    </location>
</feature>
<evidence type="ECO:0000256" key="1">
    <source>
        <dbReference type="ARBA" id="ARBA00001163"/>
    </source>
</evidence>
<comment type="catalytic activity">
    <reaction evidence="1">
        <text>5-hydroxy-2-oxo-4-ureido-2,5-dihydro-1H-imidazole-5-carboxylate + H(+) = (S)-allantoin + CO2</text>
        <dbReference type="Rhea" id="RHEA:26301"/>
        <dbReference type="ChEBI" id="CHEBI:15378"/>
        <dbReference type="ChEBI" id="CHEBI:15678"/>
        <dbReference type="ChEBI" id="CHEBI:16526"/>
        <dbReference type="ChEBI" id="CHEBI:58639"/>
        <dbReference type="EC" id="4.1.1.97"/>
    </reaction>
</comment>
<dbReference type="InterPro" id="IPR036778">
    <property type="entry name" value="OHCU_decarboxylase_sf"/>
</dbReference>
<dbReference type="GO" id="GO:0019628">
    <property type="term" value="P:urate catabolic process"/>
    <property type="evidence" value="ECO:0007669"/>
    <property type="project" value="TreeGrafter"/>
</dbReference>
<dbReference type="STRING" id="504798.SAMN05421871_103252"/>
<dbReference type="GO" id="GO:0006144">
    <property type="term" value="P:purine nucleobase metabolic process"/>
    <property type="evidence" value="ECO:0007669"/>
    <property type="project" value="UniProtKB-KW"/>
</dbReference>
<dbReference type="NCBIfam" id="NF010372">
    <property type="entry name" value="PRK13798.1"/>
    <property type="match status" value="1"/>
</dbReference>
<dbReference type="PANTHER" id="PTHR43466:SF1">
    <property type="entry name" value="2-OXO-4-HYDROXY-4-CARBOXY-5-UREIDOIMIDAZOLINE DECARBOXYLASE-RELATED"/>
    <property type="match status" value="1"/>
</dbReference>
<dbReference type="EC" id="4.1.1.97" evidence="3"/>
<dbReference type="Gene3D" id="1.10.3330.10">
    <property type="entry name" value="Oxo-4-hydroxy-4-carboxy-5-ureidoimidazoline decarboxylase"/>
    <property type="match status" value="1"/>
</dbReference>
<dbReference type="OrthoDB" id="5243781at2"/>
<evidence type="ECO:0000256" key="3">
    <source>
        <dbReference type="ARBA" id="ARBA00012257"/>
    </source>
</evidence>
<proteinExistence type="predicted"/>
<sequence>MTAIPGLTWLNGLAPEDAERELRTCCASRAWAGKVAAGRPFTDLSAAAYAADTALDDLGWADVEEALAAHPRIGDRASGTDREAAWSRGEQSAASQAASQTLRDVAEGNRAYEERFGHVFLICATGLAADEILANLRSRLGNDPATERGVVHAELRKITHLRLRKLVTIP</sequence>
<dbReference type="Pfam" id="PF09349">
    <property type="entry name" value="OHCU_decarbox"/>
    <property type="match status" value="1"/>
</dbReference>
<name>A0A1H0G1K8_9PSEU</name>
<gene>
    <name evidence="9" type="ORF">SAMN05192558_101619</name>
</gene>
<dbReference type="AlphaFoldDB" id="A0A1H0G1K8"/>
<comment type="pathway">
    <text evidence="2">Purine metabolism; urate degradation; (S)-allantoin from urate: step 3/3.</text>
</comment>
<dbReference type="Proteomes" id="UP000199651">
    <property type="component" value="Unassembled WGS sequence"/>
</dbReference>
<accession>A0A1H0G1K8</accession>
<feature type="domain" description="Oxo-4-hydroxy-4-carboxy-5-ureidoimidazoline decarboxylase" evidence="8">
    <location>
        <begin position="11"/>
        <end position="164"/>
    </location>
</feature>
<keyword evidence="5" id="KW-0210">Decarboxylase</keyword>
<evidence type="ECO:0000256" key="5">
    <source>
        <dbReference type="ARBA" id="ARBA00022793"/>
    </source>
</evidence>
<keyword evidence="6" id="KW-0456">Lyase</keyword>
<dbReference type="RefSeq" id="WP_091370175.1">
    <property type="nucleotide sequence ID" value="NZ_FNDV01000003.1"/>
</dbReference>
<feature type="compositionally biased region" description="Low complexity" evidence="7">
    <location>
        <begin position="91"/>
        <end position="100"/>
    </location>
</feature>
<dbReference type="InterPro" id="IPR018020">
    <property type="entry name" value="OHCU_decarboxylase"/>
</dbReference>
<evidence type="ECO:0000256" key="4">
    <source>
        <dbReference type="ARBA" id="ARBA00022631"/>
    </source>
</evidence>
<dbReference type="EMBL" id="FNJB01000001">
    <property type="protein sequence ID" value="SDO00763.1"/>
    <property type="molecule type" value="Genomic_DNA"/>
</dbReference>
<keyword evidence="10" id="KW-1185">Reference proteome</keyword>
<evidence type="ECO:0000259" key="8">
    <source>
        <dbReference type="Pfam" id="PF09349"/>
    </source>
</evidence>
<reference evidence="10" key="1">
    <citation type="submission" date="2016-10" db="EMBL/GenBank/DDBJ databases">
        <authorList>
            <person name="Varghese N."/>
            <person name="Submissions S."/>
        </authorList>
    </citation>
    <scope>NUCLEOTIDE SEQUENCE [LARGE SCALE GENOMIC DNA]</scope>
    <source>
        <strain evidence="10">IBRC-M 10655</strain>
    </source>
</reference>
<dbReference type="GO" id="GO:0051997">
    <property type="term" value="F:2-oxo-4-hydroxy-4-carboxy-5-ureidoimidazoline decarboxylase activity"/>
    <property type="evidence" value="ECO:0007669"/>
    <property type="project" value="UniProtKB-EC"/>
</dbReference>
<evidence type="ECO:0000313" key="9">
    <source>
        <dbReference type="EMBL" id="SDO00763.1"/>
    </source>
</evidence>
<keyword evidence="4" id="KW-0659">Purine metabolism</keyword>
<feature type="compositionally biased region" description="Basic and acidic residues" evidence="7">
    <location>
        <begin position="72"/>
        <end position="85"/>
    </location>
</feature>
<evidence type="ECO:0000313" key="10">
    <source>
        <dbReference type="Proteomes" id="UP000199651"/>
    </source>
</evidence>
<dbReference type="PANTHER" id="PTHR43466">
    <property type="entry name" value="2-OXO-4-HYDROXY-4-CARBOXY-5-UREIDOIMIDAZOLINE DECARBOXYLASE-RELATED"/>
    <property type="match status" value="1"/>
</dbReference>
<organism evidence="9 10">
    <name type="scientific">Actinokineospora alba</name>
    <dbReference type="NCBI Taxonomy" id="504798"/>
    <lineage>
        <taxon>Bacteria</taxon>
        <taxon>Bacillati</taxon>
        <taxon>Actinomycetota</taxon>
        <taxon>Actinomycetes</taxon>
        <taxon>Pseudonocardiales</taxon>
        <taxon>Pseudonocardiaceae</taxon>
        <taxon>Actinokineospora</taxon>
    </lineage>
</organism>
<evidence type="ECO:0000256" key="6">
    <source>
        <dbReference type="ARBA" id="ARBA00023239"/>
    </source>
</evidence>
<dbReference type="InterPro" id="IPR017595">
    <property type="entry name" value="OHCU_decarboxylase-2"/>
</dbReference>
<dbReference type="SUPFAM" id="SSF158694">
    <property type="entry name" value="UraD-Like"/>
    <property type="match status" value="1"/>
</dbReference>
<evidence type="ECO:0000256" key="2">
    <source>
        <dbReference type="ARBA" id="ARBA00004754"/>
    </source>
</evidence>
<protein>
    <recommendedName>
        <fullName evidence="3">2-oxo-4-hydroxy-4-carboxy-5-ureidoimidazoline decarboxylase</fullName>
        <ecNumber evidence="3">4.1.1.97</ecNumber>
    </recommendedName>
</protein>
<evidence type="ECO:0000256" key="7">
    <source>
        <dbReference type="SAM" id="MobiDB-lite"/>
    </source>
</evidence>